<evidence type="ECO:0000313" key="2">
    <source>
        <dbReference type="Proteomes" id="UP000176705"/>
    </source>
</evidence>
<gene>
    <name evidence="1" type="ORF">A3B37_01140</name>
</gene>
<dbReference type="STRING" id="1802280.A3B37_01140"/>
<name>A0A1G2LC06_9BACT</name>
<reference evidence="1 2" key="1">
    <citation type="journal article" date="2016" name="Nat. Commun.">
        <title>Thousands of microbial genomes shed light on interconnected biogeochemical processes in an aquifer system.</title>
        <authorList>
            <person name="Anantharaman K."/>
            <person name="Brown C.T."/>
            <person name="Hug L.A."/>
            <person name="Sharon I."/>
            <person name="Castelle C.J."/>
            <person name="Probst A.J."/>
            <person name="Thomas B.C."/>
            <person name="Singh A."/>
            <person name="Wilkins M.J."/>
            <person name="Karaoz U."/>
            <person name="Brodie E.L."/>
            <person name="Williams K.H."/>
            <person name="Hubbard S.S."/>
            <person name="Banfield J.F."/>
        </authorList>
    </citation>
    <scope>NUCLEOTIDE SEQUENCE [LARGE SCALE GENOMIC DNA]</scope>
</reference>
<dbReference type="EMBL" id="MHQS01000006">
    <property type="protein sequence ID" value="OHA09130.1"/>
    <property type="molecule type" value="Genomic_DNA"/>
</dbReference>
<organism evidence="1 2">
    <name type="scientific">Candidatus Sungbacteria bacterium RIFCSPLOWO2_01_FULL_59_16</name>
    <dbReference type="NCBI Taxonomy" id="1802280"/>
    <lineage>
        <taxon>Bacteria</taxon>
        <taxon>Candidatus Sungiibacteriota</taxon>
    </lineage>
</organism>
<dbReference type="Proteomes" id="UP000176705">
    <property type="component" value="Unassembled WGS sequence"/>
</dbReference>
<sequence>MPVQRLPRSVRKFLRRKKAEFRRQVSPSADAEAKIRELVAAMRQQYNRGAVRGNPAPNAATREAA</sequence>
<comment type="caution">
    <text evidence="1">The sequence shown here is derived from an EMBL/GenBank/DDBJ whole genome shotgun (WGS) entry which is preliminary data.</text>
</comment>
<accession>A0A1G2LC06</accession>
<dbReference type="AlphaFoldDB" id="A0A1G2LC06"/>
<evidence type="ECO:0000313" key="1">
    <source>
        <dbReference type="EMBL" id="OHA09130.1"/>
    </source>
</evidence>
<proteinExistence type="predicted"/>
<protein>
    <submittedName>
        <fullName evidence="1">Uncharacterized protein</fullName>
    </submittedName>
</protein>